<dbReference type="SMART" id="SM00408">
    <property type="entry name" value="IGc2"/>
    <property type="match status" value="3"/>
</dbReference>
<evidence type="ECO:0000256" key="4">
    <source>
        <dbReference type="ARBA" id="ARBA00023319"/>
    </source>
</evidence>
<reference evidence="7" key="1">
    <citation type="submission" date="2025-08" db="UniProtKB">
        <authorList>
            <consortium name="Ensembl"/>
        </authorList>
    </citation>
    <scope>IDENTIFICATION</scope>
</reference>
<dbReference type="InterPro" id="IPR051170">
    <property type="entry name" value="Neural/epithelial_adhesion"/>
</dbReference>
<protein>
    <recommendedName>
        <fullName evidence="6">Ig-like domain-containing protein</fullName>
    </recommendedName>
</protein>
<feature type="domain" description="Ig-like" evidence="6">
    <location>
        <begin position="50"/>
        <end position="119"/>
    </location>
</feature>
<dbReference type="PROSITE" id="PS50835">
    <property type="entry name" value="IG_LIKE"/>
    <property type="match status" value="3"/>
</dbReference>
<evidence type="ECO:0000256" key="1">
    <source>
        <dbReference type="ARBA" id="ARBA00022729"/>
    </source>
</evidence>
<proteinExistence type="predicted"/>
<keyword evidence="1" id="KW-0732">Signal</keyword>
<keyword evidence="5" id="KW-0472">Membrane</keyword>
<reference evidence="7" key="2">
    <citation type="submission" date="2025-09" db="UniProtKB">
        <authorList>
            <consortium name="Ensembl"/>
        </authorList>
    </citation>
    <scope>IDENTIFICATION</scope>
</reference>
<keyword evidence="5" id="KW-1133">Transmembrane helix</keyword>
<dbReference type="InterPro" id="IPR007110">
    <property type="entry name" value="Ig-like_dom"/>
</dbReference>
<keyword evidence="4" id="KW-0393">Immunoglobulin domain</keyword>
<dbReference type="Pfam" id="PF07679">
    <property type="entry name" value="I-set"/>
    <property type="match status" value="3"/>
</dbReference>
<dbReference type="InterPro" id="IPR003598">
    <property type="entry name" value="Ig_sub2"/>
</dbReference>
<keyword evidence="5" id="KW-0812">Transmembrane</keyword>
<dbReference type="SUPFAM" id="SSF48726">
    <property type="entry name" value="Immunoglobulin"/>
    <property type="match status" value="3"/>
</dbReference>
<dbReference type="SMART" id="SM00409">
    <property type="entry name" value="IG"/>
    <property type="match status" value="3"/>
</dbReference>
<dbReference type="FunFam" id="2.60.40.10:FF:000022">
    <property type="entry name" value="Cardiac titin"/>
    <property type="match status" value="2"/>
</dbReference>
<dbReference type="InterPro" id="IPR036179">
    <property type="entry name" value="Ig-like_dom_sf"/>
</dbReference>
<dbReference type="InterPro" id="IPR003599">
    <property type="entry name" value="Ig_sub"/>
</dbReference>
<dbReference type="Proteomes" id="UP000694419">
    <property type="component" value="Unplaced"/>
</dbReference>
<dbReference type="PANTHER" id="PTHR12231:SF218">
    <property type="entry name" value="MICROFIBRILLAR-ASSOCIATED PROTEIN 3-LIKE"/>
    <property type="match status" value="1"/>
</dbReference>
<evidence type="ECO:0000256" key="3">
    <source>
        <dbReference type="ARBA" id="ARBA00023157"/>
    </source>
</evidence>
<dbReference type="GO" id="GO:0043005">
    <property type="term" value="C:neuron projection"/>
    <property type="evidence" value="ECO:0007669"/>
    <property type="project" value="TreeGrafter"/>
</dbReference>
<sequence length="360" mass="39655">MEGHYLPAKNIGSALKITLPSSSFMPLKCRTVASTPLRYPTMWASALVLPKLENITSILKGTAVFQCIVAGAQPLSVSWIKDEKILDDDEHHHITFENSVATLKLINVDLSHRGRYTCQSLTCVTNCHFYTLYTLEPAQIIEKAKSLKVTERDPVTLECTVAGTPELRIRCLCHENTVSLEIANLELADSANYTCSVSNVAGNDSCSAVLTVKEPPSFLVKPPSQQAIPDSTVEFKATLKGTPPFTVKWFKEDLELVSGPTCFIGIEGSTGFLTLYSVDTSRSGHYTCNVSNDVGSDSCTTTLVVTGVHSFLLCCSLLVYFLSFFFPKHTSVIFDMLSSEFPTLCLQPTVFWLFLSSFHY</sequence>
<dbReference type="Ensembl" id="ENSCPGT00000025684.1">
    <property type="protein sequence ID" value="ENSCPGP00000023509.1"/>
    <property type="gene ID" value="ENSCPGG00000016253.1"/>
</dbReference>
<dbReference type="InterPro" id="IPR013098">
    <property type="entry name" value="Ig_I-set"/>
</dbReference>
<keyword evidence="8" id="KW-1185">Reference proteome</keyword>
<feature type="domain" description="Ig-like" evidence="6">
    <location>
        <begin position="216"/>
        <end position="306"/>
    </location>
</feature>
<evidence type="ECO:0000259" key="6">
    <source>
        <dbReference type="PROSITE" id="PS50835"/>
    </source>
</evidence>
<name>A0A8C3PSC8_9CHAR</name>
<accession>A0A8C3PSC8</accession>
<keyword evidence="3" id="KW-1015">Disulfide bond</keyword>
<evidence type="ECO:0000256" key="2">
    <source>
        <dbReference type="ARBA" id="ARBA00022737"/>
    </source>
</evidence>
<dbReference type="Gene3D" id="2.60.40.10">
    <property type="entry name" value="Immunoglobulins"/>
    <property type="match status" value="3"/>
</dbReference>
<evidence type="ECO:0000313" key="8">
    <source>
        <dbReference type="Proteomes" id="UP000694419"/>
    </source>
</evidence>
<dbReference type="InterPro" id="IPR013783">
    <property type="entry name" value="Ig-like_fold"/>
</dbReference>
<organism evidence="7 8">
    <name type="scientific">Calidris pygmaea</name>
    <name type="common">Spoon-billed sandpiper</name>
    <dbReference type="NCBI Taxonomy" id="425635"/>
    <lineage>
        <taxon>Eukaryota</taxon>
        <taxon>Metazoa</taxon>
        <taxon>Chordata</taxon>
        <taxon>Craniata</taxon>
        <taxon>Vertebrata</taxon>
        <taxon>Euteleostomi</taxon>
        <taxon>Archelosauria</taxon>
        <taxon>Archosauria</taxon>
        <taxon>Dinosauria</taxon>
        <taxon>Saurischia</taxon>
        <taxon>Theropoda</taxon>
        <taxon>Coelurosauria</taxon>
        <taxon>Aves</taxon>
        <taxon>Neognathae</taxon>
        <taxon>Neoaves</taxon>
        <taxon>Charadriiformes</taxon>
        <taxon>Scolopacidae</taxon>
        <taxon>Calidris</taxon>
    </lineage>
</organism>
<dbReference type="PANTHER" id="PTHR12231">
    <property type="entry name" value="CTX-RELATED TYPE I TRANSMEMBRANE PROTEIN"/>
    <property type="match status" value="1"/>
</dbReference>
<dbReference type="CDD" id="cd00096">
    <property type="entry name" value="Ig"/>
    <property type="match status" value="1"/>
</dbReference>
<keyword evidence="2" id="KW-0677">Repeat</keyword>
<evidence type="ECO:0000313" key="7">
    <source>
        <dbReference type="Ensembl" id="ENSCPGP00000023509.1"/>
    </source>
</evidence>
<evidence type="ECO:0000256" key="5">
    <source>
        <dbReference type="SAM" id="Phobius"/>
    </source>
</evidence>
<feature type="transmembrane region" description="Helical" evidence="5">
    <location>
        <begin position="303"/>
        <end position="326"/>
    </location>
</feature>
<feature type="domain" description="Ig-like" evidence="6">
    <location>
        <begin position="137"/>
        <end position="211"/>
    </location>
</feature>
<dbReference type="AlphaFoldDB" id="A0A8C3PSC8"/>